<dbReference type="InterPro" id="IPR046335">
    <property type="entry name" value="LacI/GalR-like_sensor"/>
</dbReference>
<gene>
    <name evidence="5" type="ORF">ACFSW7_07290</name>
</gene>
<dbReference type="RefSeq" id="WP_019618632.1">
    <property type="nucleotide sequence ID" value="NZ_JBHUNE010000006.1"/>
</dbReference>
<keyword evidence="3" id="KW-0804">Transcription</keyword>
<dbReference type="SUPFAM" id="SSF53822">
    <property type="entry name" value="Periplasmic binding protein-like I"/>
    <property type="match status" value="1"/>
</dbReference>
<dbReference type="EMBL" id="JBHUNE010000006">
    <property type="protein sequence ID" value="MFD2758180.1"/>
    <property type="molecule type" value="Genomic_DNA"/>
</dbReference>
<dbReference type="Proteomes" id="UP001597492">
    <property type="component" value="Unassembled WGS sequence"/>
</dbReference>
<dbReference type="Gene3D" id="3.40.50.2300">
    <property type="match status" value="1"/>
</dbReference>
<evidence type="ECO:0000256" key="1">
    <source>
        <dbReference type="ARBA" id="ARBA00023015"/>
    </source>
</evidence>
<evidence type="ECO:0000256" key="3">
    <source>
        <dbReference type="ARBA" id="ARBA00023163"/>
    </source>
</evidence>
<dbReference type="CDD" id="cd06267">
    <property type="entry name" value="PBP1_LacI_sugar_binding-like"/>
    <property type="match status" value="1"/>
</dbReference>
<comment type="caution">
    <text evidence="5">The sequence shown here is derived from an EMBL/GenBank/DDBJ whole genome shotgun (WGS) entry which is preliminary data.</text>
</comment>
<proteinExistence type="predicted"/>
<evidence type="ECO:0000313" key="6">
    <source>
        <dbReference type="Proteomes" id="UP001597492"/>
    </source>
</evidence>
<dbReference type="Pfam" id="PF13377">
    <property type="entry name" value="Peripla_BP_3"/>
    <property type="match status" value="1"/>
</dbReference>
<keyword evidence="1" id="KW-0805">Transcription regulation</keyword>
<name>A0ABW5UY58_9MICO</name>
<dbReference type="PANTHER" id="PTHR30146:SF153">
    <property type="entry name" value="LACTOSE OPERON REPRESSOR"/>
    <property type="match status" value="1"/>
</dbReference>
<dbReference type="InterPro" id="IPR028082">
    <property type="entry name" value="Peripla_BP_I"/>
</dbReference>
<feature type="domain" description="Transcriptional regulator LacI/GalR-like sensor" evidence="4">
    <location>
        <begin position="1"/>
        <end position="93"/>
    </location>
</feature>
<accession>A0ABW5UY58</accession>
<dbReference type="PANTHER" id="PTHR30146">
    <property type="entry name" value="LACI-RELATED TRANSCRIPTIONAL REPRESSOR"/>
    <property type="match status" value="1"/>
</dbReference>
<sequence length="98" mass="10296">MPTAIFAHNDQAALGVLDALAARGLEPGRDVSVIGYDNSSVSSAPGTSLTSVDLGARELGRECMRLALRRLQHPELEPQSIAFEPTLVVRGTTGPARA</sequence>
<organism evidence="5 6">
    <name type="scientific">Gulosibacter faecalis</name>
    <dbReference type="NCBI Taxonomy" id="272240"/>
    <lineage>
        <taxon>Bacteria</taxon>
        <taxon>Bacillati</taxon>
        <taxon>Actinomycetota</taxon>
        <taxon>Actinomycetes</taxon>
        <taxon>Micrococcales</taxon>
        <taxon>Microbacteriaceae</taxon>
        <taxon>Gulosibacter</taxon>
    </lineage>
</organism>
<evidence type="ECO:0000313" key="5">
    <source>
        <dbReference type="EMBL" id="MFD2758180.1"/>
    </source>
</evidence>
<evidence type="ECO:0000256" key="2">
    <source>
        <dbReference type="ARBA" id="ARBA00023125"/>
    </source>
</evidence>
<keyword evidence="2" id="KW-0238">DNA-binding</keyword>
<protein>
    <submittedName>
        <fullName evidence="5">Substrate-binding domain-containing protein</fullName>
    </submittedName>
</protein>
<keyword evidence="6" id="KW-1185">Reference proteome</keyword>
<reference evidence="6" key="1">
    <citation type="journal article" date="2019" name="Int. J. Syst. Evol. Microbiol.">
        <title>The Global Catalogue of Microorganisms (GCM) 10K type strain sequencing project: providing services to taxonomists for standard genome sequencing and annotation.</title>
        <authorList>
            <consortium name="The Broad Institute Genomics Platform"/>
            <consortium name="The Broad Institute Genome Sequencing Center for Infectious Disease"/>
            <person name="Wu L."/>
            <person name="Ma J."/>
        </authorList>
    </citation>
    <scope>NUCLEOTIDE SEQUENCE [LARGE SCALE GENOMIC DNA]</scope>
    <source>
        <strain evidence="6">TISTR 1514</strain>
    </source>
</reference>
<evidence type="ECO:0000259" key="4">
    <source>
        <dbReference type="Pfam" id="PF13377"/>
    </source>
</evidence>